<evidence type="ECO:0000256" key="3">
    <source>
        <dbReference type="ARBA" id="ARBA00022989"/>
    </source>
</evidence>
<dbReference type="GO" id="GO:0006506">
    <property type="term" value="P:GPI anchor biosynthetic process"/>
    <property type="evidence" value="ECO:0007669"/>
    <property type="project" value="InterPro"/>
</dbReference>
<organism evidence="7 8">
    <name type="scientific">Pieris macdunnoughi</name>
    <dbReference type="NCBI Taxonomy" id="345717"/>
    <lineage>
        <taxon>Eukaryota</taxon>
        <taxon>Metazoa</taxon>
        <taxon>Ecdysozoa</taxon>
        <taxon>Arthropoda</taxon>
        <taxon>Hexapoda</taxon>
        <taxon>Insecta</taxon>
        <taxon>Pterygota</taxon>
        <taxon>Neoptera</taxon>
        <taxon>Endopterygota</taxon>
        <taxon>Lepidoptera</taxon>
        <taxon>Glossata</taxon>
        <taxon>Ditrysia</taxon>
        <taxon>Papilionoidea</taxon>
        <taxon>Pieridae</taxon>
        <taxon>Pierinae</taxon>
        <taxon>Pieris</taxon>
    </lineage>
</organism>
<evidence type="ECO:0000256" key="5">
    <source>
        <dbReference type="SAM" id="Phobius"/>
    </source>
</evidence>
<evidence type="ECO:0000259" key="6">
    <source>
        <dbReference type="Pfam" id="PF00149"/>
    </source>
</evidence>
<dbReference type="InterPro" id="IPR033308">
    <property type="entry name" value="PGAP5/Cdc1/Ted1"/>
</dbReference>
<keyword evidence="4 5" id="KW-0472">Membrane</keyword>
<proteinExistence type="predicted"/>
<evidence type="ECO:0000313" key="8">
    <source>
        <dbReference type="Proteomes" id="UP000663880"/>
    </source>
</evidence>
<evidence type="ECO:0000256" key="4">
    <source>
        <dbReference type="ARBA" id="ARBA00023136"/>
    </source>
</evidence>
<evidence type="ECO:0000256" key="1">
    <source>
        <dbReference type="ARBA" id="ARBA00004141"/>
    </source>
</evidence>
<keyword evidence="2 5" id="KW-0812">Transmembrane</keyword>
<evidence type="ECO:0000313" key="7">
    <source>
        <dbReference type="EMBL" id="CAF4955413.1"/>
    </source>
</evidence>
<feature type="transmembrane region" description="Helical" evidence="5">
    <location>
        <begin position="307"/>
        <end position="327"/>
    </location>
</feature>
<protein>
    <recommendedName>
        <fullName evidence="6">Calcineurin-like phosphoesterase domain-containing protein</fullName>
    </recommendedName>
</protein>
<dbReference type="InterPro" id="IPR004843">
    <property type="entry name" value="Calcineurin-like_PHP"/>
</dbReference>
<dbReference type="Proteomes" id="UP000663880">
    <property type="component" value="Unassembled WGS sequence"/>
</dbReference>
<name>A0A821Y208_9NEOP</name>
<evidence type="ECO:0000256" key="2">
    <source>
        <dbReference type="ARBA" id="ARBA00022692"/>
    </source>
</evidence>
<dbReference type="GO" id="GO:0005783">
    <property type="term" value="C:endoplasmic reticulum"/>
    <property type="evidence" value="ECO:0007669"/>
    <property type="project" value="TreeGrafter"/>
</dbReference>
<dbReference type="Gene3D" id="3.60.21.10">
    <property type="match status" value="1"/>
</dbReference>
<dbReference type="PANTHER" id="PTHR13315">
    <property type="entry name" value="METALLO PHOSPHOESTERASE RELATED"/>
    <property type="match status" value="1"/>
</dbReference>
<dbReference type="AlphaFoldDB" id="A0A821Y208"/>
<accession>A0A821Y208</accession>
<comment type="subcellular location">
    <subcellularLocation>
        <location evidence="1">Membrane</location>
        <topology evidence="1">Multi-pass membrane protein</topology>
    </subcellularLocation>
</comment>
<dbReference type="InterPro" id="IPR029052">
    <property type="entry name" value="Metallo-depent_PP-like"/>
</dbReference>
<comment type="caution">
    <text evidence="7">The sequence shown here is derived from an EMBL/GenBank/DDBJ whole genome shotgun (WGS) entry which is preliminary data.</text>
</comment>
<dbReference type="SUPFAM" id="SSF56300">
    <property type="entry name" value="Metallo-dependent phosphatases"/>
    <property type="match status" value="1"/>
</dbReference>
<dbReference type="PANTHER" id="PTHR13315:SF4">
    <property type="entry name" value="METALLOPHOSPHOESTERASE, ISOFORM E"/>
    <property type="match status" value="1"/>
</dbReference>
<keyword evidence="3 5" id="KW-1133">Transmembrane helix</keyword>
<sequence>MYLRRSSVLKYLLASCLGGVLYSEWFVYKIQPLFWKNLQCESEQSCTKILFIADPQIQGELAVPPPLSFLFNWDSDRYLKSTFSIVENYFRPDILVYLGDLMDEGSISTRAQFHGYVKRLSEIFDSRYPVVQVWIPGDNDIGGENEPIKHDKIEEFRTVYSQPNVIVFKNISFYKVSTITYSVPQPLENDLNFKIAISHYPVIERTAYAKQVINSIHPDIFFCAHEHKSKYVKFKKDYASKETHLLSYNDPVFSKSFVDDWLYEIYVPTCSYRMGTSKIGFGAAVVEKNNQQLKYTVFWSPARFPYLFFYLLMLVILIGYTLLYCFIRILSKFSNIVKTTTEDKQFLLQRT</sequence>
<dbReference type="EMBL" id="CAJOBZ010000078">
    <property type="protein sequence ID" value="CAF4955413.1"/>
    <property type="molecule type" value="Genomic_DNA"/>
</dbReference>
<gene>
    <name evidence="7" type="ORF">PMACD_LOCUS16145</name>
</gene>
<dbReference type="OrthoDB" id="5977743at2759"/>
<reference evidence="7" key="1">
    <citation type="submission" date="2021-02" db="EMBL/GenBank/DDBJ databases">
        <authorList>
            <person name="Steward A R."/>
        </authorList>
    </citation>
    <scope>NUCLEOTIDE SEQUENCE</scope>
</reference>
<dbReference type="Pfam" id="PF00149">
    <property type="entry name" value="Metallophos"/>
    <property type="match status" value="1"/>
</dbReference>
<keyword evidence="8" id="KW-1185">Reference proteome</keyword>
<feature type="domain" description="Calcineurin-like phosphoesterase" evidence="6">
    <location>
        <begin position="48"/>
        <end position="228"/>
    </location>
</feature>
<dbReference type="GO" id="GO:0016787">
    <property type="term" value="F:hydrolase activity"/>
    <property type="evidence" value="ECO:0007669"/>
    <property type="project" value="InterPro"/>
</dbReference>
<dbReference type="GO" id="GO:0016020">
    <property type="term" value="C:membrane"/>
    <property type="evidence" value="ECO:0007669"/>
    <property type="project" value="UniProtKB-SubCell"/>
</dbReference>